<organism evidence="12 13">
    <name type="scientific">Lymnaea stagnalis</name>
    <name type="common">Great pond snail</name>
    <name type="synonym">Helix stagnalis</name>
    <dbReference type="NCBI Taxonomy" id="6523"/>
    <lineage>
        <taxon>Eukaryota</taxon>
        <taxon>Metazoa</taxon>
        <taxon>Spiralia</taxon>
        <taxon>Lophotrochozoa</taxon>
        <taxon>Mollusca</taxon>
        <taxon>Gastropoda</taxon>
        <taxon>Heterobranchia</taxon>
        <taxon>Euthyneura</taxon>
        <taxon>Panpulmonata</taxon>
        <taxon>Hygrophila</taxon>
        <taxon>Lymnaeoidea</taxon>
        <taxon>Lymnaeidae</taxon>
        <taxon>Lymnaea</taxon>
    </lineage>
</organism>
<dbReference type="PANTHER" id="PTHR11214:SF376">
    <property type="entry name" value="HEXOSYLTRANSFERASE"/>
    <property type="match status" value="1"/>
</dbReference>
<keyword evidence="6" id="KW-0735">Signal-anchor</keyword>
<evidence type="ECO:0000313" key="13">
    <source>
        <dbReference type="Proteomes" id="UP001497497"/>
    </source>
</evidence>
<gene>
    <name evidence="12" type="ORF">GSLYS_00008800001</name>
</gene>
<dbReference type="EMBL" id="CAXITT010000184">
    <property type="protein sequence ID" value="CAL1534840.1"/>
    <property type="molecule type" value="Genomic_DNA"/>
</dbReference>
<evidence type="ECO:0000313" key="12">
    <source>
        <dbReference type="EMBL" id="CAL1534840.1"/>
    </source>
</evidence>
<dbReference type="GO" id="GO:0016758">
    <property type="term" value="F:hexosyltransferase activity"/>
    <property type="evidence" value="ECO:0007669"/>
    <property type="project" value="InterPro"/>
</dbReference>
<feature type="compositionally biased region" description="Low complexity" evidence="11">
    <location>
        <begin position="110"/>
        <end position="123"/>
    </location>
</feature>
<sequence length="452" mass="50787">MADMNVGSYLSMNSTRPNRPNPGSNNMMRSADSVKNLDLIITDTKTSAKNLSSKVIGDRGTLNTGSSVQERAFIGVQNGRSQMGMVTPYRADNAENTMASKLNTTAATRSVSVSGNNVMNSGSPTTGYGSTVRDVKRQEDRVNDDSAASTGSAPFQYYRTNLSDTSFYDNQIKVVMETKDACADASLYDAVMTVHSSPANIQKRRTFRWLYGDQEQTHSYKIKVIFLVGLVNNRTLQRSLELENHLHNDIVQGNFLDTYRNLTYKAVFGFHWVATRCKGLRLLLRLDDDVFLATDRFFSAWNQRKTNTSDKTVLCDILKNDVVRRVGKWRVSETLVAEAKYTFPHCLGYFAAITPGLVYDVSEVSKRTPFFWIDDVFIYGFVMSRIRGVNFLPAKEGSLRKKHAQFERCLLVNGPRGCPSWLVIGDPKSFKKLYHLFYGDNARDATPTLKSS</sequence>
<feature type="compositionally biased region" description="Polar residues" evidence="11">
    <location>
        <begin position="8"/>
        <end position="28"/>
    </location>
</feature>
<evidence type="ECO:0000256" key="2">
    <source>
        <dbReference type="ARBA" id="ARBA00008661"/>
    </source>
</evidence>
<dbReference type="PANTHER" id="PTHR11214">
    <property type="entry name" value="BETA-1,3-N-ACETYLGLUCOSAMINYLTRANSFERASE"/>
    <property type="match status" value="1"/>
</dbReference>
<dbReference type="AlphaFoldDB" id="A0AAV2HLB3"/>
<dbReference type="GO" id="GO:0000139">
    <property type="term" value="C:Golgi membrane"/>
    <property type="evidence" value="ECO:0007669"/>
    <property type="project" value="UniProtKB-SubCell"/>
</dbReference>
<name>A0AAV2HLB3_LYMST</name>
<proteinExistence type="inferred from homology"/>
<evidence type="ECO:0000256" key="1">
    <source>
        <dbReference type="ARBA" id="ARBA00004323"/>
    </source>
</evidence>
<dbReference type="Proteomes" id="UP001497497">
    <property type="component" value="Unassembled WGS sequence"/>
</dbReference>
<evidence type="ECO:0000256" key="9">
    <source>
        <dbReference type="ARBA" id="ARBA00023136"/>
    </source>
</evidence>
<feature type="region of interest" description="Disordered" evidence="11">
    <location>
        <begin position="110"/>
        <end position="131"/>
    </location>
</feature>
<keyword evidence="9" id="KW-0472">Membrane</keyword>
<evidence type="ECO:0000256" key="4">
    <source>
        <dbReference type="ARBA" id="ARBA00022679"/>
    </source>
</evidence>
<evidence type="ECO:0000256" key="8">
    <source>
        <dbReference type="ARBA" id="ARBA00023034"/>
    </source>
</evidence>
<dbReference type="EC" id="2.4.1.-" evidence="10"/>
<comment type="similarity">
    <text evidence="2 10">Belongs to the glycosyltransferase 31 family.</text>
</comment>
<evidence type="ECO:0000256" key="3">
    <source>
        <dbReference type="ARBA" id="ARBA00022676"/>
    </source>
</evidence>
<evidence type="ECO:0000256" key="11">
    <source>
        <dbReference type="SAM" id="MobiDB-lite"/>
    </source>
</evidence>
<feature type="region of interest" description="Disordered" evidence="11">
    <location>
        <begin position="1"/>
        <end position="29"/>
    </location>
</feature>
<comment type="caution">
    <text evidence="12">The sequence shown here is derived from an EMBL/GenBank/DDBJ whole genome shotgun (WGS) entry which is preliminary data.</text>
</comment>
<keyword evidence="4" id="KW-0808">Transferase</keyword>
<protein>
    <recommendedName>
        <fullName evidence="10">Hexosyltransferase</fullName>
        <ecNumber evidence="10">2.4.1.-</ecNumber>
    </recommendedName>
</protein>
<keyword evidence="5" id="KW-0812">Transmembrane</keyword>
<reference evidence="12 13" key="1">
    <citation type="submission" date="2024-04" db="EMBL/GenBank/DDBJ databases">
        <authorList>
            <consortium name="Genoscope - CEA"/>
            <person name="William W."/>
        </authorList>
    </citation>
    <scope>NUCLEOTIDE SEQUENCE [LARGE SCALE GENOMIC DNA]</scope>
</reference>
<evidence type="ECO:0000256" key="7">
    <source>
        <dbReference type="ARBA" id="ARBA00022989"/>
    </source>
</evidence>
<comment type="subcellular location">
    <subcellularLocation>
        <location evidence="1 10">Golgi apparatus membrane</location>
        <topology evidence="1 10">Single-pass type II membrane protein</topology>
    </subcellularLocation>
</comment>
<dbReference type="Pfam" id="PF01762">
    <property type="entry name" value="Galactosyl_T"/>
    <property type="match status" value="1"/>
</dbReference>
<accession>A0AAV2HLB3</accession>
<dbReference type="GO" id="GO:0006493">
    <property type="term" value="P:protein O-linked glycosylation"/>
    <property type="evidence" value="ECO:0007669"/>
    <property type="project" value="TreeGrafter"/>
</dbReference>
<dbReference type="InterPro" id="IPR002659">
    <property type="entry name" value="Glyco_trans_31"/>
</dbReference>
<evidence type="ECO:0000256" key="10">
    <source>
        <dbReference type="RuleBase" id="RU363063"/>
    </source>
</evidence>
<keyword evidence="8 10" id="KW-0333">Golgi apparatus</keyword>
<keyword evidence="13" id="KW-1185">Reference proteome</keyword>
<keyword evidence="3 10" id="KW-0328">Glycosyltransferase</keyword>
<keyword evidence="7" id="KW-1133">Transmembrane helix</keyword>
<evidence type="ECO:0000256" key="5">
    <source>
        <dbReference type="ARBA" id="ARBA00022692"/>
    </source>
</evidence>
<evidence type="ECO:0000256" key="6">
    <source>
        <dbReference type="ARBA" id="ARBA00022968"/>
    </source>
</evidence>